<sequence>MAEAAFSEDGKYYSAITQDGRLRIWDTETNVLKQEYTPDLHLSSPPSCLQWIRVTLNASPQKGVRRKSISETEIQCIALGTSSGKVLLYSVSQAKVETVLTDDNNKNKVQTLDWHKKYGLFSCTGDNFIQEWDLQSSKVRDKYNINVSSTSKQGNKVSAIRIVSHSQNTPAKFLIAASYQIRLWRLYNSEATVVKSLGHNAAPRALLTVATIHKSCWLIEGAQTERLLSFWDVTITGDHLPQQNGEEITPSKRQRKKSLSSPVISMPTYNFVLEDAPRLIDVDFKTEDESTKVNLVASTRSGVVHYYTHLLNGTSTKPIKPSVTIQVTTEDAQPLPLQCCRITGEDLLLGYSNGPALLFEKVTPDTKSKTQVLIRGNAKEKSKGKEKEINEVNKVKVDTYNDVTYVEPMGGISRKRPTPGGKVEVSMEARLANLTVDIKSRSKTPINQNLTKLLVQGLHSNDKGLILTVLQSSDPRVALRTAAALPPAALPPLLRHLADMAARKTSQCASVCTWLSAVLRCHSALLLATLNSKTADHLTQLLAIFTHRRSHLCQLLNLKGRIDLTVTQRGGADDDVEQSPVLEYNDSSSDEEMEVERYQSGSEQSWEDDSQSEASD</sequence>
<gene>
    <name evidence="7" type="ORF">BINO364_LOCUS5053</name>
</gene>
<evidence type="ECO:0000256" key="3">
    <source>
        <dbReference type="ARBA" id="ARBA00038335"/>
    </source>
</evidence>
<keyword evidence="4" id="KW-0853">WD repeat</keyword>
<protein>
    <recommendedName>
        <fullName evidence="6">Small-subunit processome Utp12 domain-containing protein</fullName>
    </recommendedName>
</protein>
<accession>A0A8J9Y9U9</accession>
<keyword evidence="8" id="KW-1185">Reference proteome</keyword>
<feature type="non-terminal residue" evidence="7">
    <location>
        <position position="616"/>
    </location>
</feature>
<dbReference type="PANTHER" id="PTHR44267:SF1">
    <property type="entry name" value="WD REPEAT-CONTAINING PROTEIN 43"/>
    <property type="match status" value="1"/>
</dbReference>
<dbReference type="SUPFAM" id="SSF50978">
    <property type="entry name" value="WD40 repeat-like"/>
    <property type="match status" value="1"/>
</dbReference>
<name>A0A8J9Y9U9_9NEOP</name>
<comment type="similarity">
    <text evidence="3">Belongs to the UTP5 family.</text>
</comment>
<dbReference type="Proteomes" id="UP000838878">
    <property type="component" value="Chromosome 13"/>
</dbReference>
<feature type="repeat" description="WD" evidence="4">
    <location>
        <begin position="1"/>
        <end position="35"/>
    </location>
</feature>
<comment type="subcellular location">
    <subcellularLocation>
        <location evidence="1">Nucleus</location>
    </subcellularLocation>
</comment>
<proteinExistence type="inferred from homology"/>
<evidence type="ECO:0000256" key="2">
    <source>
        <dbReference type="ARBA" id="ARBA00023242"/>
    </source>
</evidence>
<keyword evidence="2" id="KW-0539">Nucleus</keyword>
<feature type="compositionally biased region" description="Acidic residues" evidence="5">
    <location>
        <begin position="605"/>
        <end position="616"/>
    </location>
</feature>
<evidence type="ECO:0000313" key="7">
    <source>
        <dbReference type="EMBL" id="CAH0718606.1"/>
    </source>
</evidence>
<dbReference type="InterPro" id="IPR007148">
    <property type="entry name" value="SSU_processome_Utp12"/>
</dbReference>
<evidence type="ECO:0000256" key="4">
    <source>
        <dbReference type="PROSITE-ProRule" id="PRU00221"/>
    </source>
</evidence>
<dbReference type="PANTHER" id="PTHR44267">
    <property type="entry name" value="WD REPEAT-CONTAINING PROTEIN 43"/>
    <property type="match status" value="1"/>
</dbReference>
<evidence type="ECO:0000259" key="6">
    <source>
        <dbReference type="Pfam" id="PF04003"/>
    </source>
</evidence>
<dbReference type="InterPro" id="IPR015943">
    <property type="entry name" value="WD40/YVTN_repeat-like_dom_sf"/>
</dbReference>
<feature type="domain" description="Small-subunit processome Utp12" evidence="6">
    <location>
        <begin position="461"/>
        <end position="565"/>
    </location>
</feature>
<dbReference type="GO" id="GO:0005730">
    <property type="term" value="C:nucleolus"/>
    <property type="evidence" value="ECO:0007669"/>
    <property type="project" value="TreeGrafter"/>
</dbReference>
<dbReference type="OrthoDB" id="30195at2759"/>
<dbReference type="PROSITE" id="PS50082">
    <property type="entry name" value="WD_REPEATS_2"/>
    <property type="match status" value="1"/>
</dbReference>
<dbReference type="Gene3D" id="2.130.10.10">
    <property type="entry name" value="YVTN repeat-like/Quinoprotein amine dehydrogenase"/>
    <property type="match status" value="1"/>
</dbReference>
<evidence type="ECO:0000256" key="1">
    <source>
        <dbReference type="ARBA" id="ARBA00004123"/>
    </source>
</evidence>
<evidence type="ECO:0000313" key="8">
    <source>
        <dbReference type="Proteomes" id="UP000838878"/>
    </source>
</evidence>
<organism evidence="7 8">
    <name type="scientific">Brenthis ino</name>
    <name type="common">lesser marbled fritillary</name>
    <dbReference type="NCBI Taxonomy" id="405034"/>
    <lineage>
        <taxon>Eukaryota</taxon>
        <taxon>Metazoa</taxon>
        <taxon>Ecdysozoa</taxon>
        <taxon>Arthropoda</taxon>
        <taxon>Hexapoda</taxon>
        <taxon>Insecta</taxon>
        <taxon>Pterygota</taxon>
        <taxon>Neoptera</taxon>
        <taxon>Endopterygota</taxon>
        <taxon>Lepidoptera</taxon>
        <taxon>Glossata</taxon>
        <taxon>Ditrysia</taxon>
        <taxon>Papilionoidea</taxon>
        <taxon>Nymphalidae</taxon>
        <taxon>Heliconiinae</taxon>
        <taxon>Argynnini</taxon>
        <taxon>Brenthis</taxon>
    </lineage>
</organism>
<evidence type="ECO:0000256" key="5">
    <source>
        <dbReference type="SAM" id="MobiDB-lite"/>
    </source>
</evidence>
<dbReference type="AlphaFoldDB" id="A0A8J9Y9U9"/>
<feature type="region of interest" description="Disordered" evidence="5">
    <location>
        <begin position="570"/>
        <end position="616"/>
    </location>
</feature>
<dbReference type="EMBL" id="OV170233">
    <property type="protein sequence ID" value="CAH0718606.1"/>
    <property type="molecule type" value="Genomic_DNA"/>
</dbReference>
<dbReference type="GO" id="GO:0000462">
    <property type="term" value="P:maturation of SSU-rRNA from tricistronic rRNA transcript (SSU-rRNA, 5.8S rRNA, LSU-rRNA)"/>
    <property type="evidence" value="ECO:0007669"/>
    <property type="project" value="TreeGrafter"/>
</dbReference>
<dbReference type="InterPro" id="IPR052414">
    <property type="entry name" value="U3_snoRNA-assoc_WDR"/>
</dbReference>
<feature type="region of interest" description="Disordered" evidence="5">
    <location>
        <begin position="241"/>
        <end position="260"/>
    </location>
</feature>
<dbReference type="InterPro" id="IPR001680">
    <property type="entry name" value="WD40_rpt"/>
</dbReference>
<reference evidence="7" key="1">
    <citation type="submission" date="2021-12" db="EMBL/GenBank/DDBJ databases">
        <authorList>
            <person name="Martin H S."/>
        </authorList>
    </citation>
    <scope>NUCLEOTIDE SEQUENCE</scope>
</reference>
<dbReference type="InterPro" id="IPR036322">
    <property type="entry name" value="WD40_repeat_dom_sf"/>
</dbReference>
<dbReference type="Pfam" id="PF04003">
    <property type="entry name" value="Utp12"/>
    <property type="match status" value="1"/>
</dbReference>